<gene>
    <name evidence="2" type="ORF">EGR_01218</name>
</gene>
<dbReference type="EMBL" id="APAU02000004">
    <property type="protein sequence ID" value="EUB64090.1"/>
    <property type="molecule type" value="Genomic_DNA"/>
</dbReference>
<dbReference type="RefSeq" id="XP_024355286.1">
    <property type="nucleotide sequence ID" value="XM_024490467.1"/>
</dbReference>
<feature type="region of interest" description="Disordered" evidence="1">
    <location>
        <begin position="1"/>
        <end position="45"/>
    </location>
</feature>
<evidence type="ECO:0000313" key="2">
    <source>
        <dbReference type="EMBL" id="EUB64090.1"/>
    </source>
</evidence>
<comment type="caution">
    <text evidence="2">The sequence shown here is derived from an EMBL/GenBank/DDBJ whole genome shotgun (WGS) entry which is preliminary data.</text>
</comment>
<protein>
    <submittedName>
        <fullName evidence="2">Uncharacterized protein</fullName>
    </submittedName>
</protein>
<accession>W6UQV9</accession>
<keyword evidence="3" id="KW-1185">Reference proteome</keyword>
<proteinExistence type="predicted"/>
<dbReference type="CTD" id="36336933"/>
<dbReference type="AlphaFoldDB" id="W6UQV9"/>
<evidence type="ECO:0000256" key="1">
    <source>
        <dbReference type="SAM" id="MobiDB-lite"/>
    </source>
</evidence>
<sequence>MASNRSHRTVMPISVRDAEGQGLKTKGQSNKKAIVSAHSMVSRIT</sequence>
<evidence type="ECO:0000313" key="3">
    <source>
        <dbReference type="Proteomes" id="UP000019149"/>
    </source>
</evidence>
<organism evidence="2 3">
    <name type="scientific">Echinococcus granulosus</name>
    <name type="common">Hydatid tapeworm</name>
    <dbReference type="NCBI Taxonomy" id="6210"/>
    <lineage>
        <taxon>Eukaryota</taxon>
        <taxon>Metazoa</taxon>
        <taxon>Spiralia</taxon>
        <taxon>Lophotrochozoa</taxon>
        <taxon>Platyhelminthes</taxon>
        <taxon>Cestoda</taxon>
        <taxon>Eucestoda</taxon>
        <taxon>Cyclophyllidea</taxon>
        <taxon>Taeniidae</taxon>
        <taxon>Echinococcus</taxon>
        <taxon>Echinococcus granulosus group</taxon>
    </lineage>
</organism>
<name>W6UQV9_ECHGR</name>
<dbReference type="GeneID" id="36336933"/>
<dbReference type="Proteomes" id="UP000019149">
    <property type="component" value="Unassembled WGS sequence"/>
</dbReference>
<dbReference type="KEGG" id="egl:EGR_01218"/>
<reference evidence="2 3" key="1">
    <citation type="journal article" date="2013" name="Nat. Genet.">
        <title>The genome of the hydatid tapeworm Echinococcus granulosus.</title>
        <authorList>
            <person name="Zheng H."/>
            <person name="Zhang W."/>
            <person name="Zhang L."/>
            <person name="Zhang Z."/>
            <person name="Li J."/>
            <person name="Lu G."/>
            <person name="Zhu Y."/>
            <person name="Wang Y."/>
            <person name="Huang Y."/>
            <person name="Liu J."/>
            <person name="Kang H."/>
            <person name="Chen J."/>
            <person name="Wang L."/>
            <person name="Chen A."/>
            <person name="Yu S."/>
            <person name="Gao Z."/>
            <person name="Jin L."/>
            <person name="Gu W."/>
            <person name="Wang Z."/>
            <person name="Zhao L."/>
            <person name="Shi B."/>
            <person name="Wen H."/>
            <person name="Lin R."/>
            <person name="Jones M.K."/>
            <person name="Brejova B."/>
            <person name="Vinar T."/>
            <person name="Zhao G."/>
            <person name="McManus D.P."/>
            <person name="Chen Z."/>
            <person name="Zhou Y."/>
            <person name="Wang S."/>
        </authorList>
    </citation>
    <scope>NUCLEOTIDE SEQUENCE [LARGE SCALE GENOMIC DNA]</scope>
</reference>